<comment type="caution">
    <text evidence="1">The sequence shown here is derived from an EMBL/GenBank/DDBJ whole genome shotgun (WGS) entry which is preliminary data.</text>
</comment>
<dbReference type="RefSeq" id="WP_256029529.1">
    <property type="nucleotide sequence ID" value="NZ_JAHLKM010000008.1"/>
</dbReference>
<dbReference type="EMBL" id="JAHLKM010000008">
    <property type="protein sequence ID" value="MCQ4333508.1"/>
    <property type="molecule type" value="Genomic_DNA"/>
</dbReference>
<dbReference type="Proteomes" id="UP001139494">
    <property type="component" value="Unassembled WGS sequence"/>
</dbReference>
<accession>A0A9R1D6J5</accession>
<name>A0A9R1D6J5_9EURY</name>
<gene>
    <name evidence="1" type="ORF">KM295_08450</name>
</gene>
<dbReference type="Pfam" id="PF24001">
    <property type="entry name" value="DUF7317"/>
    <property type="match status" value="1"/>
</dbReference>
<dbReference type="InterPro" id="IPR055741">
    <property type="entry name" value="DUF7317"/>
</dbReference>
<organism evidence="1 2">
    <name type="scientific">Natronomonas aquatica</name>
    <dbReference type="NCBI Taxonomy" id="2841590"/>
    <lineage>
        <taxon>Archaea</taxon>
        <taxon>Methanobacteriati</taxon>
        <taxon>Methanobacteriota</taxon>
        <taxon>Stenosarchaea group</taxon>
        <taxon>Halobacteria</taxon>
        <taxon>Halobacteriales</taxon>
        <taxon>Natronomonadaceae</taxon>
        <taxon>Natronomonas</taxon>
    </lineage>
</organism>
<protein>
    <submittedName>
        <fullName evidence="1">Uncharacterized protein</fullName>
    </submittedName>
</protein>
<reference evidence="1" key="1">
    <citation type="journal article" date="2023" name="Front. Microbiol.">
        <title>Genomic-based phylogenetic and metabolic analyses of the genus Natronomonas, and description of Natronomonas aquatica sp. nov.</title>
        <authorList>
            <person name="Garcia-Roldan A."/>
            <person name="Duran-Viseras A."/>
            <person name="de la Haba R.R."/>
            <person name="Corral P."/>
            <person name="Sanchez-Porro C."/>
            <person name="Ventosa A."/>
        </authorList>
    </citation>
    <scope>NUCLEOTIDE SEQUENCE</scope>
    <source>
        <strain evidence="1">F2-12</strain>
    </source>
</reference>
<evidence type="ECO:0000313" key="2">
    <source>
        <dbReference type="Proteomes" id="UP001139494"/>
    </source>
</evidence>
<dbReference type="AlphaFoldDB" id="A0A9R1D6J5"/>
<sequence>MSSRTLTAALTLYRSGTLTLEGAAKHGDVSTAKVVSALRSRGIAVRECDHDGVDERRIN</sequence>
<proteinExistence type="predicted"/>
<evidence type="ECO:0000313" key="1">
    <source>
        <dbReference type="EMBL" id="MCQ4333508.1"/>
    </source>
</evidence>
<keyword evidence="2" id="KW-1185">Reference proteome</keyword>